<dbReference type="InterPro" id="IPR050712">
    <property type="entry name" value="NAD(P)H-dep_reductase"/>
</dbReference>
<dbReference type="Pfam" id="PF03358">
    <property type="entry name" value="FMN_red"/>
    <property type="match status" value="1"/>
</dbReference>
<name>A0A1H9TEH5_9BACI</name>
<dbReference type="Proteomes" id="UP000198571">
    <property type="component" value="Unassembled WGS sequence"/>
</dbReference>
<gene>
    <name evidence="3" type="ORF">SAMN05518684_105284</name>
</gene>
<feature type="domain" description="NADPH-dependent FMN reductase-like" evidence="2">
    <location>
        <begin position="4"/>
        <end position="150"/>
    </location>
</feature>
<dbReference type="PANTHER" id="PTHR30543">
    <property type="entry name" value="CHROMATE REDUCTASE"/>
    <property type="match status" value="1"/>
</dbReference>
<dbReference type="EMBL" id="FOGT01000005">
    <property type="protein sequence ID" value="SER95447.1"/>
    <property type="molecule type" value="Genomic_DNA"/>
</dbReference>
<dbReference type="GO" id="GO:0005829">
    <property type="term" value="C:cytosol"/>
    <property type="evidence" value="ECO:0007669"/>
    <property type="project" value="TreeGrafter"/>
</dbReference>
<comment type="similarity">
    <text evidence="1">Belongs to the azoreductase type 2 family.</text>
</comment>
<accession>A0A1H9TEH5</accession>
<dbReference type="STRING" id="1601833.SAMN05518684_105284"/>
<dbReference type="Gene3D" id="3.40.50.360">
    <property type="match status" value="1"/>
</dbReference>
<evidence type="ECO:0000256" key="1">
    <source>
        <dbReference type="ARBA" id="ARBA00009428"/>
    </source>
</evidence>
<dbReference type="AlphaFoldDB" id="A0A1H9TEH5"/>
<dbReference type="GO" id="GO:0016491">
    <property type="term" value="F:oxidoreductase activity"/>
    <property type="evidence" value="ECO:0007669"/>
    <property type="project" value="InterPro"/>
</dbReference>
<dbReference type="RefSeq" id="WP_093050208.1">
    <property type="nucleotide sequence ID" value="NZ_FOGT01000005.1"/>
</dbReference>
<proteinExistence type="inferred from homology"/>
<dbReference type="PANTHER" id="PTHR30543:SF21">
    <property type="entry name" value="NAD(P)H-DEPENDENT FMN REDUCTASE LOT6"/>
    <property type="match status" value="1"/>
</dbReference>
<dbReference type="InterPro" id="IPR029039">
    <property type="entry name" value="Flavoprotein-like_sf"/>
</dbReference>
<keyword evidence="4" id="KW-1185">Reference proteome</keyword>
<dbReference type="GO" id="GO:0010181">
    <property type="term" value="F:FMN binding"/>
    <property type="evidence" value="ECO:0007669"/>
    <property type="project" value="TreeGrafter"/>
</dbReference>
<sequence>MKKNIIGIAGSLRKSSYNRMILNYLTDVEHSNVKVTPHSIDEIPLFNGDLEENGDPAEVASFKQSVKEADGLLIVTPEYSHGTPGVLKNVLDWAGSMTNENVLYKKPSMIVGASPSAMGTCFSQQQIRQTLSACHAYVMPQPQVYIGSVHHKVNESGQLQDEVTKKRLNESLEEFLKWIEIMKL</sequence>
<reference evidence="4" key="1">
    <citation type="submission" date="2016-10" db="EMBL/GenBank/DDBJ databases">
        <authorList>
            <person name="Varghese N."/>
            <person name="Submissions S."/>
        </authorList>
    </citation>
    <scope>NUCLEOTIDE SEQUENCE [LARGE SCALE GENOMIC DNA]</scope>
    <source>
        <strain evidence="4">S9</strain>
    </source>
</reference>
<evidence type="ECO:0000313" key="4">
    <source>
        <dbReference type="Proteomes" id="UP000198571"/>
    </source>
</evidence>
<dbReference type="InterPro" id="IPR005025">
    <property type="entry name" value="FMN_Rdtase-like_dom"/>
</dbReference>
<dbReference type="SUPFAM" id="SSF52218">
    <property type="entry name" value="Flavoproteins"/>
    <property type="match status" value="1"/>
</dbReference>
<dbReference type="OrthoDB" id="9812295at2"/>
<evidence type="ECO:0000259" key="2">
    <source>
        <dbReference type="Pfam" id="PF03358"/>
    </source>
</evidence>
<organism evidence="3 4">
    <name type="scientific">Salipaludibacillus aurantiacus</name>
    <dbReference type="NCBI Taxonomy" id="1601833"/>
    <lineage>
        <taxon>Bacteria</taxon>
        <taxon>Bacillati</taxon>
        <taxon>Bacillota</taxon>
        <taxon>Bacilli</taxon>
        <taxon>Bacillales</taxon>
        <taxon>Bacillaceae</taxon>
    </lineage>
</organism>
<protein>
    <submittedName>
        <fullName evidence="3">Chromate reductase</fullName>
    </submittedName>
</protein>
<evidence type="ECO:0000313" key="3">
    <source>
        <dbReference type="EMBL" id="SER95447.1"/>
    </source>
</evidence>